<reference evidence="4" key="1">
    <citation type="submission" date="2023-08" db="EMBL/GenBank/DDBJ databases">
        <title>Black Yeasts Isolated from many extreme environments.</title>
        <authorList>
            <person name="Coleine C."/>
            <person name="Stajich J.E."/>
            <person name="Selbmann L."/>
        </authorList>
    </citation>
    <scope>NUCLEOTIDE SEQUENCE</scope>
    <source>
        <strain evidence="4">CCFEE 5401</strain>
    </source>
</reference>
<comment type="caution">
    <text evidence="4">The sequence shown here is derived from an EMBL/GenBank/DDBJ whole genome shotgun (WGS) entry which is preliminary data.</text>
</comment>
<keyword evidence="1" id="KW-0677">Repeat</keyword>
<protein>
    <recommendedName>
        <fullName evidence="3">RCC1-like domain-containing protein</fullName>
    </recommendedName>
</protein>
<evidence type="ECO:0000256" key="1">
    <source>
        <dbReference type="ARBA" id="ARBA00022737"/>
    </source>
</evidence>
<dbReference type="Pfam" id="PF25390">
    <property type="entry name" value="WD40_RLD"/>
    <property type="match status" value="1"/>
</dbReference>
<dbReference type="PROSITE" id="PS00626">
    <property type="entry name" value="RCC1_2"/>
    <property type="match status" value="1"/>
</dbReference>
<dbReference type="PANTHER" id="PTHR22870:SF466">
    <property type="entry name" value="ANKYRIN REPEAT-CONTAINING PROTEIN"/>
    <property type="match status" value="1"/>
</dbReference>
<dbReference type="InterPro" id="IPR009091">
    <property type="entry name" value="RCC1/BLIP-II"/>
</dbReference>
<dbReference type="EMBL" id="JAVRRL010000003">
    <property type="protein sequence ID" value="KAK5118043.1"/>
    <property type="molecule type" value="Genomic_DNA"/>
</dbReference>
<dbReference type="PRINTS" id="PR00633">
    <property type="entry name" value="RCCNDNSATION"/>
</dbReference>
<feature type="domain" description="RCC1-like" evidence="3">
    <location>
        <begin position="22"/>
        <end position="350"/>
    </location>
</feature>
<evidence type="ECO:0000256" key="2">
    <source>
        <dbReference type="PROSITE-ProRule" id="PRU00235"/>
    </source>
</evidence>
<dbReference type="PANTHER" id="PTHR22870">
    <property type="entry name" value="REGULATOR OF CHROMOSOME CONDENSATION"/>
    <property type="match status" value="1"/>
</dbReference>
<dbReference type="Proteomes" id="UP001310890">
    <property type="component" value="Unassembled WGS sequence"/>
</dbReference>
<proteinExistence type="predicted"/>
<dbReference type="AlphaFoldDB" id="A0AAN7YN66"/>
<dbReference type="Gene3D" id="2.130.10.30">
    <property type="entry name" value="Regulator of chromosome condensation 1/beta-lactamase-inhibitor protein II"/>
    <property type="match status" value="2"/>
</dbReference>
<organism evidence="4 5">
    <name type="scientific">Meristemomyces frigidus</name>
    <dbReference type="NCBI Taxonomy" id="1508187"/>
    <lineage>
        <taxon>Eukaryota</taxon>
        <taxon>Fungi</taxon>
        <taxon>Dikarya</taxon>
        <taxon>Ascomycota</taxon>
        <taxon>Pezizomycotina</taxon>
        <taxon>Dothideomycetes</taxon>
        <taxon>Dothideomycetidae</taxon>
        <taxon>Mycosphaerellales</taxon>
        <taxon>Teratosphaeriaceae</taxon>
        <taxon>Meristemomyces</taxon>
    </lineage>
</organism>
<feature type="repeat" description="RCC1" evidence="2">
    <location>
        <begin position="20"/>
        <end position="70"/>
    </location>
</feature>
<evidence type="ECO:0000313" key="5">
    <source>
        <dbReference type="Proteomes" id="UP001310890"/>
    </source>
</evidence>
<dbReference type="InterPro" id="IPR000408">
    <property type="entry name" value="Reg_chr_condens"/>
</dbReference>
<gene>
    <name evidence="4" type="ORF">LTR62_004089</name>
</gene>
<feature type="repeat" description="RCC1" evidence="2">
    <location>
        <begin position="267"/>
        <end position="304"/>
    </location>
</feature>
<evidence type="ECO:0000313" key="4">
    <source>
        <dbReference type="EMBL" id="KAK5118043.1"/>
    </source>
</evidence>
<feature type="repeat" description="RCC1" evidence="2">
    <location>
        <begin position="117"/>
        <end position="171"/>
    </location>
</feature>
<accession>A0AAN7YN66</accession>
<feature type="repeat" description="RCC1" evidence="2">
    <location>
        <begin position="172"/>
        <end position="221"/>
    </location>
</feature>
<dbReference type="InterPro" id="IPR058923">
    <property type="entry name" value="RCC1-like_dom"/>
</dbReference>
<name>A0AAN7YN66_9PEZI</name>
<dbReference type="PROSITE" id="PS50012">
    <property type="entry name" value="RCC1_3"/>
    <property type="match status" value="4"/>
</dbReference>
<dbReference type="SUPFAM" id="SSF50985">
    <property type="entry name" value="RCC1/BLIP-II"/>
    <property type="match status" value="1"/>
</dbReference>
<sequence length="360" mass="38399">MARRHSVNGADDQEDPDIVERLYVLGSNGSGQLMLEHNQDISTAQILDVHGSKVHHMAAGGNHTLCLRTNGEVTAHGSNAAGQCNILYGEDRASGSYHWSDVSATWTASILLQAGDGLLFVCGEGLHGELGLGSGVKQTNGLRQIAEFWSSENEPVQIASSMAHTVAVLRNGEVWGWGKNRQSQLGEPAVDVWLPRKIEGIPFPARRVVCGKDFTCIVGDPGEGKIHLLGLGKSDRFGLRSSLPPCMPGWKSIAASWGSMFIVTANEKLVGFGRNDHGQLPPPGLPPISNIAVGSEHCLALPQNPSGNVFVWGWGEHGNCGEPIDSNGDVNGRWNEIEMTGLKRSIFAGCATSFIGVDPT</sequence>
<evidence type="ECO:0000259" key="3">
    <source>
        <dbReference type="Pfam" id="PF25390"/>
    </source>
</evidence>
<dbReference type="InterPro" id="IPR051210">
    <property type="entry name" value="Ub_ligase/GEF_domain"/>
</dbReference>